<organism evidence="1">
    <name type="scientific">marine sediment metagenome</name>
    <dbReference type="NCBI Taxonomy" id="412755"/>
    <lineage>
        <taxon>unclassified sequences</taxon>
        <taxon>metagenomes</taxon>
        <taxon>ecological metagenomes</taxon>
    </lineage>
</organism>
<dbReference type="Gene3D" id="3.40.50.620">
    <property type="entry name" value="HUPs"/>
    <property type="match status" value="1"/>
</dbReference>
<reference evidence="1" key="1">
    <citation type="journal article" date="2015" name="Nature">
        <title>Complex archaea that bridge the gap between prokaryotes and eukaryotes.</title>
        <authorList>
            <person name="Spang A."/>
            <person name="Saw J.H."/>
            <person name="Jorgensen S.L."/>
            <person name="Zaremba-Niedzwiedzka K."/>
            <person name="Martijn J."/>
            <person name="Lind A.E."/>
            <person name="van Eijk R."/>
            <person name="Schleper C."/>
            <person name="Guy L."/>
            <person name="Ettema T.J."/>
        </authorList>
    </citation>
    <scope>NUCLEOTIDE SEQUENCE</scope>
</reference>
<proteinExistence type="predicted"/>
<dbReference type="InterPro" id="IPR014729">
    <property type="entry name" value="Rossmann-like_a/b/a_fold"/>
</dbReference>
<accession>A0A0F9IBL1</accession>
<protein>
    <submittedName>
        <fullName evidence="1">Uncharacterized protein</fullName>
    </submittedName>
</protein>
<name>A0A0F9IBL1_9ZZZZ</name>
<dbReference type="EMBL" id="LAZR01014526">
    <property type="protein sequence ID" value="KKM17104.1"/>
    <property type="molecule type" value="Genomic_DNA"/>
</dbReference>
<sequence length="38" mass="4336">MIEVNRQGEVWVFAEQEDGKLSDVPLELMSEARELADT</sequence>
<gene>
    <name evidence="1" type="ORF">LCGC14_1679170</name>
</gene>
<dbReference type="SUPFAM" id="SSF52402">
    <property type="entry name" value="Adenine nucleotide alpha hydrolases-like"/>
    <property type="match status" value="1"/>
</dbReference>
<comment type="caution">
    <text evidence="1">The sequence shown here is derived from an EMBL/GenBank/DDBJ whole genome shotgun (WGS) entry which is preliminary data.</text>
</comment>
<dbReference type="AlphaFoldDB" id="A0A0F9IBL1"/>
<feature type="non-terminal residue" evidence="1">
    <location>
        <position position="38"/>
    </location>
</feature>
<evidence type="ECO:0000313" key="1">
    <source>
        <dbReference type="EMBL" id="KKM17104.1"/>
    </source>
</evidence>